<feature type="non-terminal residue" evidence="1">
    <location>
        <position position="1"/>
    </location>
</feature>
<sequence length="124" mass="13899">ILFAQEPVFPNGGHIDDAMWYEGDNTVRAYTYNAKTKELQPEKKGIIEVRNELIRAISHCKKVAAVLGADEHSYSKVLIDKNVPVGNMKKDDKNNNGKLGDEGEEYSCLSDLKYPTWYFSAGDA</sequence>
<protein>
    <submittedName>
        <fullName evidence="1">Uncharacterized protein</fullName>
    </submittedName>
</protein>
<name>X1F3D0_9ZZZZ</name>
<reference evidence="1" key="1">
    <citation type="journal article" date="2014" name="Front. Microbiol.">
        <title>High frequency of phylogenetically diverse reductive dehalogenase-homologous genes in deep subseafloor sedimentary metagenomes.</title>
        <authorList>
            <person name="Kawai M."/>
            <person name="Futagami T."/>
            <person name="Toyoda A."/>
            <person name="Takaki Y."/>
            <person name="Nishi S."/>
            <person name="Hori S."/>
            <person name="Arai W."/>
            <person name="Tsubouchi T."/>
            <person name="Morono Y."/>
            <person name="Uchiyama I."/>
            <person name="Ito T."/>
            <person name="Fujiyama A."/>
            <person name="Inagaki F."/>
            <person name="Takami H."/>
        </authorList>
    </citation>
    <scope>NUCLEOTIDE SEQUENCE</scope>
    <source>
        <strain evidence="1">Expedition CK06-06</strain>
    </source>
</reference>
<organism evidence="1">
    <name type="scientific">marine sediment metagenome</name>
    <dbReference type="NCBI Taxonomy" id="412755"/>
    <lineage>
        <taxon>unclassified sequences</taxon>
        <taxon>metagenomes</taxon>
        <taxon>ecological metagenomes</taxon>
    </lineage>
</organism>
<proteinExistence type="predicted"/>
<accession>X1F3D0</accession>
<gene>
    <name evidence="1" type="ORF">S03H2_26133</name>
</gene>
<evidence type="ECO:0000313" key="1">
    <source>
        <dbReference type="EMBL" id="GAH39437.1"/>
    </source>
</evidence>
<feature type="non-terminal residue" evidence="1">
    <location>
        <position position="124"/>
    </location>
</feature>
<dbReference type="AlphaFoldDB" id="X1F3D0"/>
<dbReference type="EMBL" id="BARU01015024">
    <property type="protein sequence ID" value="GAH39437.1"/>
    <property type="molecule type" value="Genomic_DNA"/>
</dbReference>
<comment type="caution">
    <text evidence="1">The sequence shown here is derived from an EMBL/GenBank/DDBJ whole genome shotgun (WGS) entry which is preliminary data.</text>
</comment>